<keyword evidence="3" id="KW-1185">Reference proteome</keyword>
<dbReference type="AlphaFoldDB" id="A0A8X8LE10"/>
<evidence type="ECO:0000259" key="1">
    <source>
        <dbReference type="Pfam" id="PF23343"/>
    </source>
</evidence>
<dbReference type="InterPro" id="IPR056906">
    <property type="entry name" value="ORF2/G2P_dom"/>
</dbReference>
<organism evidence="2 3">
    <name type="scientific">Hydrobacter penzbergensis</name>
    <dbReference type="NCBI Taxonomy" id="1235997"/>
    <lineage>
        <taxon>Bacteria</taxon>
        <taxon>Pseudomonadati</taxon>
        <taxon>Bacteroidota</taxon>
        <taxon>Chitinophagia</taxon>
        <taxon>Chitinophagales</taxon>
        <taxon>Chitinophagaceae</taxon>
        <taxon>Hydrobacter</taxon>
    </lineage>
</organism>
<proteinExistence type="predicted"/>
<feature type="domain" description="Replication-associated protein ORF2/G2P" evidence="1">
    <location>
        <begin position="92"/>
        <end position="209"/>
    </location>
</feature>
<sequence length="292" mass="33927">MIVVKNTFGISASISPRIAGPELLNTLGGSSLNRKKTAPKEKINDPMAELLKQPLGQTEKKKEKKLRSMSSRTKGKIRKKLIAFARIHKNLSFLTLTFVNEVQDSTAVKVLRVFLDNAKKRSKDFQYLWVAERQTKNTVFENNIHFHLITNKYWKLEKWWPYWLDVQARFGILPREAGSKPSSAFDVRHVSSNNIKGIVNYLTKYVTKNQGQFDCQVWNCSKKISRLYTEFYSGLSFLRHLEALEKSGQLGGELKIYPQEFCNIHIVPLNRRTMNLYNRIDEKNKAVWQEQD</sequence>
<dbReference type="EMBL" id="FNNO01000008">
    <property type="protein sequence ID" value="SDX05821.1"/>
    <property type="molecule type" value="Genomic_DNA"/>
</dbReference>
<evidence type="ECO:0000313" key="2">
    <source>
        <dbReference type="EMBL" id="SDX05821.1"/>
    </source>
</evidence>
<accession>A0A8X8LE10</accession>
<protein>
    <recommendedName>
        <fullName evidence="1">Replication-associated protein ORF2/G2P domain-containing protein</fullName>
    </recommendedName>
</protein>
<evidence type="ECO:0000313" key="3">
    <source>
        <dbReference type="Proteomes" id="UP000198711"/>
    </source>
</evidence>
<comment type="caution">
    <text evidence="2">The sequence shown here is derived from an EMBL/GenBank/DDBJ whole genome shotgun (WGS) entry which is preliminary data.</text>
</comment>
<dbReference type="Pfam" id="PF23343">
    <property type="entry name" value="REP_ORF2-G2P"/>
    <property type="match status" value="1"/>
</dbReference>
<reference evidence="2 3" key="1">
    <citation type="submission" date="2016-10" db="EMBL/GenBank/DDBJ databases">
        <authorList>
            <person name="Varghese N."/>
            <person name="Submissions S."/>
        </authorList>
    </citation>
    <scope>NUCLEOTIDE SEQUENCE [LARGE SCALE GENOMIC DNA]</scope>
    <source>
        <strain evidence="2 3">DSM 25353</strain>
    </source>
</reference>
<name>A0A8X8LE10_9BACT</name>
<gene>
    <name evidence="2" type="ORF">SAMN05444410_108166</name>
</gene>
<dbReference type="Proteomes" id="UP000198711">
    <property type="component" value="Unassembled WGS sequence"/>
</dbReference>